<feature type="compositionally biased region" description="Low complexity" evidence="1">
    <location>
        <begin position="53"/>
        <end position="83"/>
    </location>
</feature>
<keyword evidence="4" id="KW-1185">Reference proteome</keyword>
<feature type="region of interest" description="Disordered" evidence="1">
    <location>
        <begin position="39"/>
        <end position="93"/>
    </location>
</feature>
<evidence type="ECO:0000256" key="1">
    <source>
        <dbReference type="SAM" id="MobiDB-lite"/>
    </source>
</evidence>
<protein>
    <submittedName>
        <fullName evidence="3">Hemerythrin domain-containing protein</fullName>
    </submittedName>
</protein>
<dbReference type="EMBL" id="JBHMEI010000015">
    <property type="protein sequence ID" value="MFB9203785.1"/>
    <property type="molecule type" value="Genomic_DNA"/>
</dbReference>
<proteinExistence type="predicted"/>
<dbReference type="CDD" id="cd12108">
    <property type="entry name" value="Hr-like"/>
    <property type="match status" value="1"/>
</dbReference>
<reference evidence="3 4" key="1">
    <citation type="submission" date="2024-09" db="EMBL/GenBank/DDBJ databases">
        <authorList>
            <person name="Sun Q."/>
            <person name="Mori K."/>
        </authorList>
    </citation>
    <scope>NUCLEOTIDE SEQUENCE [LARGE SCALE GENOMIC DNA]</scope>
    <source>
        <strain evidence="3 4">CCM 3426</strain>
    </source>
</reference>
<dbReference type="InterPro" id="IPR012312">
    <property type="entry name" value="Hemerythrin-like"/>
</dbReference>
<dbReference type="Gene3D" id="1.20.120.520">
    <property type="entry name" value="nmb1532 protein domain like"/>
    <property type="match status" value="1"/>
</dbReference>
<dbReference type="Pfam" id="PF01814">
    <property type="entry name" value="Hemerythrin"/>
    <property type="match status" value="1"/>
</dbReference>
<accession>A0ABV5IIA9</accession>
<feature type="domain" description="Hemerythrin-like" evidence="2">
    <location>
        <begin position="94"/>
        <end position="224"/>
    </location>
</feature>
<dbReference type="Proteomes" id="UP001589647">
    <property type="component" value="Unassembled WGS sequence"/>
</dbReference>
<dbReference type="PANTHER" id="PTHR39966:SF1">
    <property type="entry name" value="HEMERYTHRIN-LIKE DOMAIN-CONTAINING PROTEIN"/>
    <property type="match status" value="1"/>
</dbReference>
<name>A0ABV5IIA9_9ACTN</name>
<comment type="caution">
    <text evidence="3">The sequence shown here is derived from an EMBL/GenBank/DDBJ whole genome shotgun (WGS) entry which is preliminary data.</text>
</comment>
<dbReference type="PANTHER" id="PTHR39966">
    <property type="entry name" value="BLL2471 PROTEIN-RELATED"/>
    <property type="match status" value="1"/>
</dbReference>
<evidence type="ECO:0000313" key="4">
    <source>
        <dbReference type="Proteomes" id="UP001589647"/>
    </source>
</evidence>
<organism evidence="3 4">
    <name type="scientific">Nonomuraea spiralis</name>
    <dbReference type="NCBI Taxonomy" id="46182"/>
    <lineage>
        <taxon>Bacteria</taxon>
        <taxon>Bacillati</taxon>
        <taxon>Actinomycetota</taxon>
        <taxon>Actinomycetes</taxon>
        <taxon>Streptosporangiales</taxon>
        <taxon>Streptosporangiaceae</taxon>
        <taxon>Nonomuraea</taxon>
    </lineage>
</organism>
<evidence type="ECO:0000313" key="3">
    <source>
        <dbReference type="EMBL" id="MFB9203785.1"/>
    </source>
</evidence>
<sequence>MRDEAREARATPGLPRRELLSLPAALACGSALLTACADPDQARGADPDQARGAATPAPSAATPAPSAATPAPSAVTPAPASSPGAVREVPVTPPEDLMREHGVLKRVLLIYREGVRRIDAGEQVPAAALHAGAGIISTFIEQYHERLEERYVFPRLVKAGKLTDLVPVLVLQHQRGRVLTARILRATVRPTSQQARRGLTADLAAFVRMYEPHEAREDTVVFPAMREVIPPKEFTELAETFEEEEHRRFGAAGFEGVVGQVADIERTLGIYDLNQFTPRV</sequence>
<evidence type="ECO:0000259" key="2">
    <source>
        <dbReference type="Pfam" id="PF01814"/>
    </source>
</evidence>
<gene>
    <name evidence="3" type="ORF">ACFFV7_21520</name>
</gene>
<dbReference type="RefSeq" id="WP_229824255.1">
    <property type="nucleotide sequence ID" value="NZ_BMRC01000009.1"/>
</dbReference>
<feature type="compositionally biased region" description="Basic and acidic residues" evidence="1">
    <location>
        <begin position="40"/>
        <end position="49"/>
    </location>
</feature>